<accession>A0A1I5AH16</accession>
<keyword evidence="2" id="KW-0732">Signal</keyword>
<feature type="domain" description="DUF3347" evidence="3">
    <location>
        <begin position="78"/>
        <end position="144"/>
    </location>
</feature>
<dbReference type="RefSeq" id="WP_093408759.1">
    <property type="nucleotide sequence ID" value="NZ_FOVL01000010.1"/>
</dbReference>
<gene>
    <name evidence="4" type="ORF">SAMN05660413_01883</name>
</gene>
<dbReference type="STRING" id="287099.SAMN05660413_01883"/>
<keyword evidence="5" id="KW-1185">Reference proteome</keyword>
<protein>
    <recommendedName>
        <fullName evidence="3">DUF3347 domain-containing protein</fullName>
    </recommendedName>
</protein>
<evidence type="ECO:0000313" key="4">
    <source>
        <dbReference type="EMBL" id="SFN61718.1"/>
    </source>
</evidence>
<proteinExistence type="predicted"/>
<evidence type="ECO:0000256" key="2">
    <source>
        <dbReference type="SAM" id="SignalP"/>
    </source>
</evidence>
<name>A0A1I5AH16_9FLAO</name>
<evidence type="ECO:0000259" key="3">
    <source>
        <dbReference type="Pfam" id="PF11827"/>
    </source>
</evidence>
<feature type="region of interest" description="Disordered" evidence="1">
    <location>
        <begin position="22"/>
        <end position="58"/>
    </location>
</feature>
<evidence type="ECO:0000256" key="1">
    <source>
        <dbReference type="SAM" id="MobiDB-lite"/>
    </source>
</evidence>
<organism evidence="4 5">
    <name type="scientific">Salegentibacter flavus</name>
    <dbReference type="NCBI Taxonomy" id="287099"/>
    <lineage>
        <taxon>Bacteria</taxon>
        <taxon>Pseudomonadati</taxon>
        <taxon>Bacteroidota</taxon>
        <taxon>Flavobacteriia</taxon>
        <taxon>Flavobacteriales</taxon>
        <taxon>Flavobacteriaceae</taxon>
        <taxon>Salegentibacter</taxon>
    </lineage>
</organism>
<dbReference type="Proteomes" id="UP000199153">
    <property type="component" value="Unassembled WGS sequence"/>
</dbReference>
<dbReference type="PROSITE" id="PS51257">
    <property type="entry name" value="PROKAR_LIPOPROTEIN"/>
    <property type="match status" value="1"/>
</dbReference>
<dbReference type="Pfam" id="PF11827">
    <property type="entry name" value="DUF3347"/>
    <property type="match status" value="1"/>
</dbReference>
<evidence type="ECO:0000313" key="5">
    <source>
        <dbReference type="Proteomes" id="UP000199153"/>
    </source>
</evidence>
<feature type="compositionally biased region" description="Basic and acidic residues" evidence="1">
    <location>
        <begin position="41"/>
        <end position="58"/>
    </location>
</feature>
<feature type="chain" id="PRO_5011682050" description="DUF3347 domain-containing protein" evidence="2">
    <location>
        <begin position="27"/>
        <end position="195"/>
    </location>
</feature>
<feature type="compositionally biased region" description="Basic and acidic residues" evidence="1">
    <location>
        <begin position="24"/>
        <end position="33"/>
    </location>
</feature>
<reference evidence="4 5" key="1">
    <citation type="submission" date="2016-10" db="EMBL/GenBank/DDBJ databases">
        <authorList>
            <person name="de Groot N.N."/>
        </authorList>
    </citation>
    <scope>NUCLEOTIDE SEQUENCE [LARGE SCALE GENOMIC DNA]</scope>
    <source>
        <strain evidence="4 5">DSM 17794</strain>
    </source>
</reference>
<sequence length="195" mass="21759">MKKSLKKLIMLSLVAGALSMTSCRDAEEKKDEPAEPMQNEMHQEGETDGMDHSSNEMKKYEGEAMNAEFKDENTARAYELYVEIKDALVNTDAETTKTKAEELSEAGATEEVTEAAKKIASSDDVNKQREAFSDLTVAMEKQLEGALASGEIYKQYCPMAFEGKGDYWLSNSKDIFNPYYGDKMLKCGRVDATIK</sequence>
<dbReference type="InterPro" id="IPR021782">
    <property type="entry name" value="DUF3347"/>
</dbReference>
<dbReference type="EMBL" id="FOVL01000010">
    <property type="protein sequence ID" value="SFN61718.1"/>
    <property type="molecule type" value="Genomic_DNA"/>
</dbReference>
<feature type="signal peptide" evidence="2">
    <location>
        <begin position="1"/>
        <end position="26"/>
    </location>
</feature>
<dbReference type="OrthoDB" id="5513217at2"/>
<dbReference type="AlphaFoldDB" id="A0A1I5AH16"/>